<dbReference type="EMBL" id="FNMY01000001">
    <property type="protein sequence ID" value="SDW09859.1"/>
    <property type="molecule type" value="Genomic_DNA"/>
</dbReference>
<dbReference type="RefSeq" id="WP_090294209.1">
    <property type="nucleotide sequence ID" value="NZ_FNKI01000002.1"/>
</dbReference>
<reference evidence="2" key="1">
    <citation type="submission" date="2016-10" db="EMBL/GenBank/DDBJ databases">
        <authorList>
            <person name="Varghese N."/>
            <person name="Submissions S."/>
        </authorList>
    </citation>
    <scope>NUCLEOTIDE SEQUENCE [LARGE SCALE GENOMIC DNA]</scope>
    <source>
        <strain evidence="2">DSM 25030</strain>
    </source>
</reference>
<evidence type="ECO:0000313" key="1">
    <source>
        <dbReference type="EMBL" id="SDW09859.1"/>
    </source>
</evidence>
<dbReference type="AlphaFoldDB" id="A0A1H2QTT4"/>
<dbReference type="InterPro" id="IPR024653">
    <property type="entry name" value="Peptidase_M10/M27/M57"/>
</dbReference>
<dbReference type="PROSITE" id="PS51257">
    <property type="entry name" value="PROKAR_LIPOPROTEIN"/>
    <property type="match status" value="1"/>
</dbReference>
<dbReference type="STRING" id="1073328.SAMN05216294_1688"/>
<dbReference type="InterPro" id="IPR024079">
    <property type="entry name" value="MetalloPept_cat_dom_sf"/>
</dbReference>
<keyword evidence="2" id="KW-1185">Reference proteome</keyword>
<dbReference type="Gene3D" id="3.40.390.10">
    <property type="entry name" value="Collagenase (Catalytic Domain)"/>
    <property type="match status" value="1"/>
</dbReference>
<name>A0A1H2QTT4_9FLAO</name>
<dbReference type="SUPFAM" id="SSF55486">
    <property type="entry name" value="Metalloproteases ('zincins'), catalytic domain"/>
    <property type="match status" value="1"/>
</dbReference>
<sequence>MKKLFLLSSIAICVLTSCSEDHQNLEQTPSSINYPEELSNSNKKVPDSLQHLKEYLINDLKFKEDDIAFKNNEFILEDDMTISIEGLLYTIDFIKQQGIDLTAHYASNGCGAFSPSPVHAEFCPGKNCSHDDEIYEIAVDISGSVPFAWRQATINAMNNWNNLQNNRFTFILEDRNCDIRAWDGIEVYLYSSNNSATLASASLPAQVPGYAIKINTNSLSYASNNIPLFTRVMMHEFGHTIGYRHTDKTDGCFIPGSANSDGASLMNSLLIPNYIGQGFSNADINAHNLLYPSANNSARFVEFKCRI</sequence>
<proteinExistence type="predicted"/>
<organism evidence="1 2">
    <name type="scientific">Flagellimonas zhangzhouensis</name>
    <dbReference type="NCBI Taxonomy" id="1073328"/>
    <lineage>
        <taxon>Bacteria</taxon>
        <taxon>Pseudomonadati</taxon>
        <taxon>Bacteroidota</taxon>
        <taxon>Flavobacteriia</taxon>
        <taxon>Flavobacteriales</taxon>
        <taxon>Flavobacteriaceae</taxon>
        <taxon>Flagellimonas</taxon>
    </lineage>
</organism>
<dbReference type="Proteomes" id="UP000199592">
    <property type="component" value="Unassembled WGS sequence"/>
</dbReference>
<dbReference type="OrthoDB" id="1157438at2"/>
<evidence type="ECO:0000313" key="2">
    <source>
        <dbReference type="Proteomes" id="UP000199592"/>
    </source>
</evidence>
<protein>
    <submittedName>
        <fullName evidence="1">Dual-action HEIGH metallo-peptidase</fullName>
    </submittedName>
</protein>
<gene>
    <name evidence="1" type="ORF">SAMN04487892_0340</name>
</gene>
<accession>A0A1H2QTT4</accession>
<dbReference type="GO" id="GO:0008237">
    <property type="term" value="F:metallopeptidase activity"/>
    <property type="evidence" value="ECO:0007669"/>
    <property type="project" value="InterPro"/>
</dbReference>
<dbReference type="Pfam" id="PF12388">
    <property type="entry name" value="Peptidase_M57"/>
    <property type="match status" value="1"/>
</dbReference>